<protein>
    <recommendedName>
        <fullName evidence="4">Lipoprotein</fullName>
    </recommendedName>
</protein>
<gene>
    <name evidence="2" type="ORF">GCM10011391_16870</name>
</gene>
<dbReference type="Proteomes" id="UP000628775">
    <property type="component" value="Unassembled WGS sequence"/>
</dbReference>
<evidence type="ECO:0000313" key="2">
    <source>
        <dbReference type="EMBL" id="GGE38690.1"/>
    </source>
</evidence>
<proteinExistence type="predicted"/>
<sequence length="243" mass="27781">MPYVKRFYLYIILGGLSLLFTGCANHSTDEGARRVAYKAQIAAVQDAIDSYKKKTGVLPIKNSTESTPIYRKYRIDFNKLKAYLPNPPSDAYEEGGDFEYVLVDPETHPTVKVIDMELVSEVQDLNQQIQIYYAHHKFAPLKDILADGRYSIDFKALGYKNAPTVISPYSGRHLSFFLDEHAKVEIDYLPDIEDVVKKSGKTYKEGVDLRALLVDKYPYVPIYSVPYTMKKGQVEFLIEDKKK</sequence>
<evidence type="ECO:0000313" key="3">
    <source>
        <dbReference type="Proteomes" id="UP000628775"/>
    </source>
</evidence>
<evidence type="ECO:0008006" key="4">
    <source>
        <dbReference type="Google" id="ProtNLM"/>
    </source>
</evidence>
<keyword evidence="1" id="KW-0732">Signal</keyword>
<reference evidence="2" key="1">
    <citation type="journal article" date="2014" name="Int. J. Syst. Evol. Microbiol.">
        <title>Complete genome sequence of Corynebacterium casei LMG S-19264T (=DSM 44701T), isolated from a smear-ripened cheese.</title>
        <authorList>
            <consortium name="US DOE Joint Genome Institute (JGI-PGF)"/>
            <person name="Walter F."/>
            <person name="Albersmeier A."/>
            <person name="Kalinowski J."/>
            <person name="Ruckert C."/>
        </authorList>
    </citation>
    <scope>NUCLEOTIDE SEQUENCE</scope>
    <source>
        <strain evidence="2">CGMCC 1.15371</strain>
    </source>
</reference>
<accession>A0A8J2VRB6</accession>
<feature type="chain" id="PRO_5038897492" description="Lipoprotein" evidence="1">
    <location>
        <begin position="27"/>
        <end position="243"/>
    </location>
</feature>
<dbReference type="EMBL" id="BMIR01000006">
    <property type="protein sequence ID" value="GGE38690.1"/>
    <property type="molecule type" value="Genomic_DNA"/>
</dbReference>
<organism evidence="2 3">
    <name type="scientific">Pullulanibacillus camelliae</name>
    <dbReference type="NCBI Taxonomy" id="1707096"/>
    <lineage>
        <taxon>Bacteria</taxon>
        <taxon>Bacillati</taxon>
        <taxon>Bacillota</taxon>
        <taxon>Bacilli</taxon>
        <taxon>Bacillales</taxon>
        <taxon>Sporolactobacillaceae</taxon>
        <taxon>Pullulanibacillus</taxon>
    </lineage>
</organism>
<comment type="caution">
    <text evidence="2">The sequence shown here is derived from an EMBL/GenBank/DDBJ whole genome shotgun (WGS) entry which is preliminary data.</text>
</comment>
<dbReference type="RefSeq" id="WP_188692102.1">
    <property type="nucleotide sequence ID" value="NZ_BMIR01000006.1"/>
</dbReference>
<evidence type="ECO:0000256" key="1">
    <source>
        <dbReference type="SAM" id="SignalP"/>
    </source>
</evidence>
<dbReference type="AlphaFoldDB" id="A0A8J2VRB6"/>
<keyword evidence="3" id="KW-1185">Reference proteome</keyword>
<reference evidence="2" key="2">
    <citation type="submission" date="2020-09" db="EMBL/GenBank/DDBJ databases">
        <authorList>
            <person name="Sun Q."/>
            <person name="Zhou Y."/>
        </authorList>
    </citation>
    <scope>NUCLEOTIDE SEQUENCE</scope>
    <source>
        <strain evidence="2">CGMCC 1.15371</strain>
    </source>
</reference>
<feature type="signal peptide" evidence="1">
    <location>
        <begin position="1"/>
        <end position="26"/>
    </location>
</feature>
<dbReference type="PROSITE" id="PS51257">
    <property type="entry name" value="PROKAR_LIPOPROTEIN"/>
    <property type="match status" value="1"/>
</dbReference>
<name>A0A8J2VRB6_9BACL</name>